<dbReference type="InterPro" id="IPR006175">
    <property type="entry name" value="YjgF/YER057c/UK114"/>
</dbReference>
<organism evidence="1 2">
    <name type="scientific">Azospirillum rugosum</name>
    <dbReference type="NCBI Taxonomy" id="416170"/>
    <lineage>
        <taxon>Bacteria</taxon>
        <taxon>Pseudomonadati</taxon>
        <taxon>Pseudomonadota</taxon>
        <taxon>Alphaproteobacteria</taxon>
        <taxon>Rhodospirillales</taxon>
        <taxon>Azospirillaceae</taxon>
        <taxon>Azospirillum</taxon>
    </lineage>
</organism>
<proteinExistence type="predicted"/>
<evidence type="ECO:0000313" key="1">
    <source>
        <dbReference type="EMBL" id="MBP2292824.1"/>
    </source>
</evidence>
<dbReference type="Pfam" id="PF01042">
    <property type="entry name" value="Ribonuc_L-PSP"/>
    <property type="match status" value="1"/>
</dbReference>
<protein>
    <submittedName>
        <fullName evidence="1">Enamine deaminase RidA (YjgF/YER057c/UK114 family)</fullName>
    </submittedName>
</protein>
<accession>A0ABS4SJU2</accession>
<evidence type="ECO:0000313" key="2">
    <source>
        <dbReference type="Proteomes" id="UP000781958"/>
    </source>
</evidence>
<dbReference type="PANTHER" id="PTHR11803">
    <property type="entry name" value="2-IMINOBUTANOATE/2-IMINOPROPANOATE DEAMINASE RIDA"/>
    <property type="match status" value="1"/>
</dbReference>
<gene>
    <name evidence="1" type="ORF">J2851_002605</name>
</gene>
<dbReference type="Gene3D" id="3.30.1330.40">
    <property type="entry name" value="RutC-like"/>
    <property type="match status" value="1"/>
</dbReference>
<dbReference type="InterPro" id="IPR035959">
    <property type="entry name" value="RutC-like_sf"/>
</dbReference>
<comment type="caution">
    <text evidence="1">The sequence shown here is derived from an EMBL/GenBank/DDBJ whole genome shotgun (WGS) entry which is preliminary data.</text>
</comment>
<dbReference type="PANTHER" id="PTHR11803:SF39">
    <property type="entry name" value="2-IMINOBUTANOATE_2-IMINOPROPANOATE DEAMINASE"/>
    <property type="match status" value="1"/>
</dbReference>
<name>A0ABS4SJU2_9PROT</name>
<dbReference type="Proteomes" id="UP000781958">
    <property type="component" value="Unassembled WGS sequence"/>
</dbReference>
<dbReference type="EMBL" id="JAGINP010000008">
    <property type="protein sequence ID" value="MBP2292824.1"/>
    <property type="molecule type" value="Genomic_DNA"/>
</dbReference>
<reference evidence="1 2" key="1">
    <citation type="submission" date="2021-03" db="EMBL/GenBank/DDBJ databases">
        <title>Genomic Encyclopedia of Type Strains, Phase III (KMG-III): the genomes of soil and plant-associated and newly described type strains.</title>
        <authorList>
            <person name="Whitman W."/>
        </authorList>
    </citation>
    <scope>NUCLEOTIDE SEQUENCE [LARGE SCALE GENOMIC DNA]</scope>
    <source>
        <strain evidence="1 2">IMMIB AFH-6</strain>
    </source>
</reference>
<dbReference type="SUPFAM" id="SSF55298">
    <property type="entry name" value="YjgF-like"/>
    <property type="match status" value="1"/>
</dbReference>
<dbReference type="CDD" id="cd00448">
    <property type="entry name" value="YjgF_YER057c_UK114_family"/>
    <property type="match status" value="1"/>
</dbReference>
<dbReference type="RefSeq" id="WP_209766684.1">
    <property type="nucleotide sequence ID" value="NZ_JAGINP010000008.1"/>
</dbReference>
<keyword evidence="2" id="KW-1185">Reference proteome</keyword>
<sequence length="124" mass="13171">MLEPIDTGIAPPKGPVTPTLRAGNLVWSAHIPKDPVTGAIVEGDIQTQTRQALRNLEQAMRAAGGSLANVAQMSIYLTDRADSAGMNAVYTEFFTPPYPCRATVVVKELLSPGVRIELVATAVI</sequence>